<protein>
    <submittedName>
        <fullName evidence="1">Uncharacterized protein</fullName>
    </submittedName>
</protein>
<keyword evidence="2" id="KW-1185">Reference proteome</keyword>
<evidence type="ECO:0000313" key="1">
    <source>
        <dbReference type="EMBL" id="KAI5060224.1"/>
    </source>
</evidence>
<proteinExistence type="predicted"/>
<reference evidence="1" key="1">
    <citation type="submission" date="2021-01" db="EMBL/GenBank/DDBJ databases">
        <title>Adiantum capillus-veneris genome.</title>
        <authorList>
            <person name="Fang Y."/>
            <person name="Liao Q."/>
        </authorList>
    </citation>
    <scope>NUCLEOTIDE SEQUENCE</scope>
    <source>
        <strain evidence="1">H3</strain>
        <tissue evidence="1">Leaf</tissue>
    </source>
</reference>
<comment type="caution">
    <text evidence="1">The sequence shown here is derived from an EMBL/GenBank/DDBJ whole genome shotgun (WGS) entry which is preliminary data.</text>
</comment>
<evidence type="ECO:0000313" key="2">
    <source>
        <dbReference type="Proteomes" id="UP000886520"/>
    </source>
</evidence>
<dbReference type="EMBL" id="JABFUD020000024">
    <property type="protein sequence ID" value="KAI5060224.1"/>
    <property type="molecule type" value="Genomic_DNA"/>
</dbReference>
<dbReference type="AlphaFoldDB" id="A0A9D4U4F3"/>
<sequence>MNAAAVTGCNHFGRDSYKHSHMDSQLTYKASRNMSYSFRMASGVHECRQLATPVYISALLGIDEEQLAFEHLRGQPRDGLTLQIQESPRVVKGHSSCFQVFREYWIDFFLLGKQPPLVTCITDACNLWKVYFLTPHEDADFPAQSKG</sequence>
<accession>A0A9D4U4F3</accession>
<organism evidence="1 2">
    <name type="scientific">Adiantum capillus-veneris</name>
    <name type="common">Maidenhair fern</name>
    <dbReference type="NCBI Taxonomy" id="13818"/>
    <lineage>
        <taxon>Eukaryota</taxon>
        <taxon>Viridiplantae</taxon>
        <taxon>Streptophyta</taxon>
        <taxon>Embryophyta</taxon>
        <taxon>Tracheophyta</taxon>
        <taxon>Polypodiopsida</taxon>
        <taxon>Polypodiidae</taxon>
        <taxon>Polypodiales</taxon>
        <taxon>Pteridineae</taxon>
        <taxon>Pteridaceae</taxon>
        <taxon>Vittarioideae</taxon>
        <taxon>Adiantum</taxon>
    </lineage>
</organism>
<gene>
    <name evidence="1" type="ORF">GOP47_0024644</name>
</gene>
<name>A0A9D4U4F3_ADICA</name>
<dbReference type="Proteomes" id="UP000886520">
    <property type="component" value="Chromosome 24"/>
</dbReference>